<dbReference type="CDD" id="cd06127">
    <property type="entry name" value="DEDDh"/>
    <property type="match status" value="1"/>
</dbReference>
<feature type="transmembrane region" description="Helical" evidence="5">
    <location>
        <begin position="33"/>
        <end position="54"/>
    </location>
</feature>
<evidence type="ECO:0000256" key="4">
    <source>
        <dbReference type="ARBA" id="ARBA00049244"/>
    </source>
</evidence>
<dbReference type="RefSeq" id="WP_226613600.1">
    <property type="nucleotide sequence ID" value="NZ_JAJAQI010000059.1"/>
</dbReference>
<dbReference type="EMBL" id="JAJAQI010000059">
    <property type="protein sequence ID" value="MCB4824981.1"/>
    <property type="molecule type" value="Genomic_DNA"/>
</dbReference>
<dbReference type="Pfam" id="PF00929">
    <property type="entry name" value="RNase_T"/>
    <property type="match status" value="1"/>
</dbReference>
<dbReference type="SUPFAM" id="SSF53098">
    <property type="entry name" value="Ribonuclease H-like"/>
    <property type="match status" value="1"/>
</dbReference>
<dbReference type="Gene3D" id="3.30.420.10">
    <property type="entry name" value="Ribonuclease H-like superfamily/Ribonuclease H"/>
    <property type="match status" value="1"/>
</dbReference>
<dbReference type="Gene3D" id="3.30.450.20">
    <property type="entry name" value="PAS domain"/>
    <property type="match status" value="1"/>
</dbReference>
<proteinExistence type="predicted"/>
<evidence type="ECO:0000256" key="5">
    <source>
        <dbReference type="SAM" id="Phobius"/>
    </source>
</evidence>
<comment type="function">
    <text evidence="2">DNA polymerase III is a complex, multichain enzyme responsible for most of the replicative synthesis in bacteria. The epsilon subunit contain the editing function and is a proofreading 3'-5' exonuclease.</text>
</comment>
<dbReference type="Pfam" id="PF00989">
    <property type="entry name" value="PAS"/>
    <property type="match status" value="1"/>
</dbReference>
<gene>
    <name evidence="7" type="ORF">LHA35_24960</name>
</gene>
<dbReference type="InterPro" id="IPR035965">
    <property type="entry name" value="PAS-like_dom_sf"/>
</dbReference>
<evidence type="ECO:0000259" key="6">
    <source>
        <dbReference type="PROSITE" id="PS50112"/>
    </source>
</evidence>
<keyword evidence="5" id="KW-0812">Transmembrane</keyword>
<dbReference type="GO" id="GO:0003887">
    <property type="term" value="F:DNA-directed DNA polymerase activity"/>
    <property type="evidence" value="ECO:0007669"/>
    <property type="project" value="UniProtKB-EC"/>
</dbReference>
<name>A0A9X1LAG6_9PROT</name>
<dbReference type="GO" id="GO:0045004">
    <property type="term" value="P:DNA replication proofreading"/>
    <property type="evidence" value="ECO:0007669"/>
    <property type="project" value="TreeGrafter"/>
</dbReference>
<dbReference type="InterPro" id="IPR000014">
    <property type="entry name" value="PAS"/>
</dbReference>
<organism evidence="7 8">
    <name type="scientific">Roseicella aerolata</name>
    <dbReference type="NCBI Taxonomy" id="2883479"/>
    <lineage>
        <taxon>Bacteria</taxon>
        <taxon>Pseudomonadati</taxon>
        <taxon>Pseudomonadota</taxon>
        <taxon>Alphaproteobacteria</taxon>
        <taxon>Acetobacterales</taxon>
        <taxon>Roseomonadaceae</taxon>
        <taxon>Roseicella</taxon>
    </lineage>
</organism>
<keyword evidence="7" id="KW-0540">Nuclease</keyword>
<comment type="subunit">
    <text evidence="3">DNA polymerase III contains a core (composed of alpha, epsilon and theta chains) that associates with a tau subunit. This core dimerizes to form the POLIII' complex. PolIII' associates with the gamma complex (composed of gamma, delta, delta', psi and chi chains) and with the beta chain to form the complete DNA polymerase III complex.</text>
</comment>
<dbReference type="EC" id="2.7.7.7" evidence="1"/>
<evidence type="ECO:0000256" key="3">
    <source>
        <dbReference type="ARBA" id="ARBA00026073"/>
    </source>
</evidence>
<evidence type="ECO:0000256" key="1">
    <source>
        <dbReference type="ARBA" id="ARBA00012417"/>
    </source>
</evidence>
<keyword evidence="5" id="KW-1133">Transmembrane helix</keyword>
<keyword evidence="7" id="KW-0378">Hydrolase</keyword>
<accession>A0A9X1LAG6</accession>
<keyword evidence="8" id="KW-1185">Reference proteome</keyword>
<dbReference type="AlphaFoldDB" id="A0A9X1LAG6"/>
<comment type="caution">
    <text evidence="7">The sequence shown here is derived from an EMBL/GenBank/DDBJ whole genome shotgun (WGS) entry which is preliminary data.</text>
</comment>
<dbReference type="GO" id="GO:0008408">
    <property type="term" value="F:3'-5' exonuclease activity"/>
    <property type="evidence" value="ECO:0007669"/>
    <property type="project" value="TreeGrafter"/>
</dbReference>
<dbReference type="PROSITE" id="PS51257">
    <property type="entry name" value="PROKAR_LIPOPROTEIN"/>
    <property type="match status" value="1"/>
</dbReference>
<dbReference type="NCBIfam" id="TIGR00573">
    <property type="entry name" value="dnaq"/>
    <property type="match status" value="1"/>
</dbReference>
<dbReference type="GO" id="GO:0003677">
    <property type="term" value="F:DNA binding"/>
    <property type="evidence" value="ECO:0007669"/>
    <property type="project" value="InterPro"/>
</dbReference>
<evidence type="ECO:0000313" key="7">
    <source>
        <dbReference type="EMBL" id="MCB4824981.1"/>
    </source>
</evidence>
<dbReference type="InterPro" id="IPR006054">
    <property type="entry name" value="DnaQ"/>
</dbReference>
<keyword evidence="7" id="KW-0269">Exonuclease</keyword>
<dbReference type="InterPro" id="IPR036397">
    <property type="entry name" value="RNaseH_sf"/>
</dbReference>
<feature type="domain" description="PAS" evidence="6">
    <location>
        <begin position="127"/>
        <end position="197"/>
    </location>
</feature>
<dbReference type="PROSITE" id="PS50112">
    <property type="entry name" value="PAS"/>
    <property type="match status" value="1"/>
</dbReference>
<dbReference type="InterPro" id="IPR013520">
    <property type="entry name" value="Ribonucl_H"/>
</dbReference>
<dbReference type="SMART" id="SM00479">
    <property type="entry name" value="EXOIII"/>
    <property type="match status" value="1"/>
</dbReference>
<dbReference type="PANTHER" id="PTHR30231:SF41">
    <property type="entry name" value="DNA POLYMERASE III SUBUNIT EPSILON"/>
    <property type="match status" value="1"/>
</dbReference>
<comment type="catalytic activity">
    <reaction evidence="4">
        <text>DNA(n) + a 2'-deoxyribonucleoside 5'-triphosphate = DNA(n+1) + diphosphate</text>
        <dbReference type="Rhea" id="RHEA:22508"/>
        <dbReference type="Rhea" id="RHEA-COMP:17339"/>
        <dbReference type="Rhea" id="RHEA-COMP:17340"/>
        <dbReference type="ChEBI" id="CHEBI:33019"/>
        <dbReference type="ChEBI" id="CHEBI:61560"/>
        <dbReference type="ChEBI" id="CHEBI:173112"/>
        <dbReference type="EC" id="2.7.7.7"/>
    </reaction>
</comment>
<dbReference type="InterPro" id="IPR012337">
    <property type="entry name" value="RNaseH-like_sf"/>
</dbReference>
<dbReference type="InterPro" id="IPR013767">
    <property type="entry name" value="PAS_fold"/>
</dbReference>
<dbReference type="Proteomes" id="UP001139311">
    <property type="component" value="Unassembled WGS sequence"/>
</dbReference>
<evidence type="ECO:0000313" key="8">
    <source>
        <dbReference type="Proteomes" id="UP001139311"/>
    </source>
</evidence>
<dbReference type="GO" id="GO:0005829">
    <property type="term" value="C:cytosol"/>
    <property type="evidence" value="ECO:0007669"/>
    <property type="project" value="TreeGrafter"/>
</dbReference>
<keyword evidence="5" id="KW-0472">Membrane</keyword>
<dbReference type="FunFam" id="3.30.420.10:FF:000045">
    <property type="entry name" value="3'-5' exonuclease DinG"/>
    <property type="match status" value="1"/>
</dbReference>
<sequence length="694" mass="73793">MTGGHGRVAGAFLLLGVLGGCLAGLTVVLFGETIPGTAAGLVAAILIGTLSAAWKVVDSQVLRRLAALAGEARVVAHGTAEARIPAERFAALAPLPEAVNEIGEKLLQARRRVEEAVAQSTLRVEEQKSRLAAILNDLHDGVLVCNLEHQVLLYNRGALSLLGLRGGLGLGRNLLQFVAPEPVLHALDRLRRPFSQDGAAGQAEERHAEVLTAPAEGHTLLRGRMGLVVTGEQVTGYVLTFSDATAELAMLGRCDTLLREATEGLRQPVANLRAAAETLVDHPDLPQDSRAEFERVIRDQAEGLSARLEAIAAEYRGIAGRIWPMADIDSADLIGLVAFRAARGGRTVTATGQPQWLHGDSHSLVILFGRLIERVGRQVEVAAFELSADVGPSRVYLDLSWAGRPVPADALSAWSEDALEGALGGLTVGDVLQRHHSDLWSEAAGEGRARLRMPLPAPARPPRSAAPAILASRPEFFDFDLLHQPLATGALGRTALDQLSYVVFDTETTGLNPSGGDQLISIAGVRIVNGRILTGETFDALVNPGRRIPAASTRFHGITDDMVRDCPPVAAVLPAFKAFVDDAVLVAHNAAFDLKFLRMAEAAAGTRFDNAVLDTMILSRYLKGDEGTHALDGIAERLGVPIHGRHSALGDAIATAAIFLRLVGMLKARGIVTLDDAIRRSNMQVELRARGHGL</sequence>
<dbReference type="SMART" id="SM00091">
    <property type="entry name" value="PAS"/>
    <property type="match status" value="1"/>
</dbReference>
<dbReference type="PANTHER" id="PTHR30231">
    <property type="entry name" value="DNA POLYMERASE III SUBUNIT EPSILON"/>
    <property type="match status" value="1"/>
</dbReference>
<dbReference type="GO" id="GO:0006355">
    <property type="term" value="P:regulation of DNA-templated transcription"/>
    <property type="evidence" value="ECO:0007669"/>
    <property type="project" value="InterPro"/>
</dbReference>
<evidence type="ECO:0000256" key="2">
    <source>
        <dbReference type="ARBA" id="ARBA00025483"/>
    </source>
</evidence>
<protein>
    <recommendedName>
        <fullName evidence="1">DNA-directed DNA polymerase</fullName>
        <ecNumber evidence="1">2.7.7.7</ecNumber>
    </recommendedName>
</protein>
<dbReference type="SUPFAM" id="SSF55785">
    <property type="entry name" value="PYP-like sensor domain (PAS domain)"/>
    <property type="match status" value="1"/>
</dbReference>
<reference evidence="7" key="1">
    <citation type="submission" date="2021-10" db="EMBL/GenBank/DDBJ databases">
        <title>Roseicella aerolatum sp. nov., isolated from aerosols of e-waste dismantling site.</title>
        <authorList>
            <person name="Qin T."/>
        </authorList>
    </citation>
    <scope>NUCLEOTIDE SEQUENCE</scope>
    <source>
        <strain evidence="7">GB24</strain>
    </source>
</reference>